<protein>
    <submittedName>
        <fullName evidence="1">Six-hairpin glycosidase-like protein</fullName>
    </submittedName>
</protein>
<gene>
    <name evidence="1" type="ORF">IHE45_11G022300</name>
</gene>
<name>A0ACB7V543_DIOAL</name>
<accession>A0ACB7V543</accession>
<reference evidence="2" key="1">
    <citation type="journal article" date="2022" name="Nat. Commun.">
        <title>Chromosome evolution and the genetic basis of agronomically important traits in greater yam.</title>
        <authorList>
            <person name="Bredeson J.V."/>
            <person name="Lyons J.B."/>
            <person name="Oniyinde I.O."/>
            <person name="Okereke N.R."/>
            <person name="Kolade O."/>
            <person name="Nnabue I."/>
            <person name="Nwadili C.O."/>
            <person name="Hribova E."/>
            <person name="Parker M."/>
            <person name="Nwogha J."/>
            <person name="Shu S."/>
            <person name="Carlson J."/>
            <person name="Kariba R."/>
            <person name="Muthemba S."/>
            <person name="Knop K."/>
            <person name="Barton G.J."/>
            <person name="Sherwood A.V."/>
            <person name="Lopez-Montes A."/>
            <person name="Asiedu R."/>
            <person name="Jamnadass R."/>
            <person name="Muchugi A."/>
            <person name="Goodstein D."/>
            <person name="Egesi C.N."/>
            <person name="Featherston J."/>
            <person name="Asfaw A."/>
            <person name="Simpson G.G."/>
            <person name="Dolezel J."/>
            <person name="Hendre P.S."/>
            <person name="Van Deynze A."/>
            <person name="Kumar P.L."/>
            <person name="Obidiegwu J.E."/>
            <person name="Bhattacharjee R."/>
            <person name="Rokhsar D.S."/>
        </authorList>
    </citation>
    <scope>NUCLEOTIDE SEQUENCE [LARGE SCALE GENOMIC DNA]</scope>
    <source>
        <strain evidence="2">cv. TDa95/00328</strain>
    </source>
</reference>
<dbReference type="Proteomes" id="UP000827976">
    <property type="component" value="Chromosome 11"/>
</dbReference>
<organism evidence="1 2">
    <name type="scientific">Dioscorea alata</name>
    <name type="common">Purple yam</name>
    <dbReference type="NCBI Taxonomy" id="55571"/>
    <lineage>
        <taxon>Eukaryota</taxon>
        <taxon>Viridiplantae</taxon>
        <taxon>Streptophyta</taxon>
        <taxon>Embryophyta</taxon>
        <taxon>Tracheophyta</taxon>
        <taxon>Spermatophyta</taxon>
        <taxon>Magnoliopsida</taxon>
        <taxon>Liliopsida</taxon>
        <taxon>Dioscoreales</taxon>
        <taxon>Dioscoreaceae</taxon>
        <taxon>Dioscorea</taxon>
    </lineage>
</organism>
<evidence type="ECO:0000313" key="1">
    <source>
        <dbReference type="EMBL" id="KAH7668615.1"/>
    </source>
</evidence>
<proteinExistence type="predicted"/>
<sequence>MAEAFKLWVHPFSAAPMVSKPQIHVVPFPFSFASSHHRTTLAIMPRVHSNLSLSNNLAAGGSEDYDGQQRQHQSLLVEAYHHTNSLKTLLAELSMKNSCPIRLLERDGDWLRDQLWVAVRFLIEEGRPADALKVFDAWKNKDSSRMNVANYSKFIRLLCDENLMDEAILIFQDMEKYGLTASLMLYNDIIHGFARKKEFDNSACFLKKVMDAGLQPMAETYHGIIRAYGTCGMYDELSKCVKQMESVGCSPNEVTYNILIVEFAQGGLVDTMEGLYRTVLSKRMNLQPSTLVAMLEAYANLGIVEKMEKVYRMVMKTNAYIKDTVVRKLAAVYIENYRFARLEELGNDISARTGRTDLVWCILLLASACFLSRKGIESIIREMKVAKVEFKVTFVNILALFLLKVKDFSKLDAVLSQTGKHNRKPDIITVGILFDACRIGYDGTRILEIWRRSGFLETEAEMRTDPLVLNTFGKGLFMRDCERIFSSAGSNLKEKKHWTYHSLISLVFGKTVD</sequence>
<comment type="caution">
    <text evidence="1">The sequence shown here is derived from an EMBL/GenBank/DDBJ whole genome shotgun (WGS) entry which is preliminary data.</text>
</comment>
<evidence type="ECO:0000313" key="2">
    <source>
        <dbReference type="Proteomes" id="UP000827976"/>
    </source>
</evidence>
<dbReference type="EMBL" id="CM037021">
    <property type="protein sequence ID" value="KAH7668615.1"/>
    <property type="molecule type" value="Genomic_DNA"/>
</dbReference>
<keyword evidence="2" id="KW-1185">Reference proteome</keyword>